<accession>A0A5E4GFN1</accession>
<dbReference type="EMBL" id="JAJFAZ020000026">
    <property type="protein sequence ID" value="KAI5311344.1"/>
    <property type="molecule type" value="Genomic_DNA"/>
</dbReference>
<evidence type="ECO:0000313" key="2">
    <source>
        <dbReference type="EMBL" id="KAI5311344.1"/>
    </source>
</evidence>
<reference evidence="3" key="1">
    <citation type="submission" date="2019-07" db="EMBL/GenBank/DDBJ databases">
        <authorList>
            <person name="Alioto T."/>
            <person name="Alioto T."/>
            <person name="Gomez Garrido J."/>
        </authorList>
    </citation>
    <scope>NUCLEOTIDE SEQUENCE</scope>
</reference>
<dbReference type="GO" id="GO:0003676">
    <property type="term" value="F:nucleic acid binding"/>
    <property type="evidence" value="ECO:0007669"/>
    <property type="project" value="InterPro"/>
</dbReference>
<dbReference type="Proteomes" id="UP000327085">
    <property type="component" value="Chromosome 3"/>
</dbReference>
<dbReference type="Proteomes" id="UP001054821">
    <property type="component" value="Unassembled WGS sequence"/>
</dbReference>
<dbReference type="Pfam" id="PF13456">
    <property type="entry name" value="RVT_3"/>
    <property type="match status" value="1"/>
</dbReference>
<dbReference type="GO" id="GO:0004523">
    <property type="term" value="F:RNA-DNA hybrid ribonuclease activity"/>
    <property type="evidence" value="ECO:0007669"/>
    <property type="project" value="InterPro"/>
</dbReference>
<keyword evidence="5" id="KW-1185">Reference proteome</keyword>
<dbReference type="InterPro" id="IPR002156">
    <property type="entry name" value="RNaseH_domain"/>
</dbReference>
<reference evidence="4" key="2">
    <citation type="journal article" date="2020" name="Plant J.">
        <title>Transposons played a major role in the diversification between the closely related almond and peach genomes: results from the almond genome sequence.</title>
        <authorList>
            <person name="Alioto T."/>
            <person name="Alexiou K.G."/>
            <person name="Bardil A."/>
            <person name="Barteri F."/>
            <person name="Castanera R."/>
            <person name="Cruz F."/>
            <person name="Dhingra A."/>
            <person name="Duval H."/>
            <person name="Fernandez I Marti A."/>
            <person name="Frias L."/>
            <person name="Galan B."/>
            <person name="Garcia J.L."/>
            <person name="Howad W."/>
            <person name="Gomez-Garrido J."/>
            <person name="Gut M."/>
            <person name="Julca I."/>
            <person name="Morata J."/>
            <person name="Puigdomenech P."/>
            <person name="Ribeca P."/>
            <person name="Rubio Cabetas M.J."/>
            <person name="Vlasova A."/>
            <person name="Wirthensohn M."/>
            <person name="Garcia-Mas J."/>
            <person name="Gabaldon T."/>
            <person name="Casacuberta J.M."/>
            <person name="Arus P."/>
        </authorList>
    </citation>
    <scope>NUCLEOTIDE SEQUENCE [LARGE SCALE GENOMIC DNA]</scope>
    <source>
        <strain evidence="4">cv. Texas</strain>
    </source>
</reference>
<sequence length="129" mass="14464">MKVTWVLVYGDSQIVINQLTGEYQCTSDNLTIYCVTALNMADEFSKISYEHFPSAENPEANEIAQIASGVNIPDKEYNRVIKIERRTLSALAEQGMPVPIMVVDIPLSSIFTIPHVITRRLYGSELVDI</sequence>
<protein>
    <submittedName>
        <fullName evidence="3">PREDICTED: retrotransposon</fullName>
    </submittedName>
</protein>
<feature type="domain" description="RNase H type-1" evidence="1">
    <location>
        <begin position="5"/>
        <end position="65"/>
    </location>
</feature>
<evidence type="ECO:0000313" key="4">
    <source>
        <dbReference type="Proteomes" id="UP000327085"/>
    </source>
</evidence>
<gene>
    <name evidence="3" type="ORF">ALMOND_2B023736</name>
    <name evidence="2" type="ORF">L3X38_000009</name>
</gene>
<evidence type="ECO:0000259" key="1">
    <source>
        <dbReference type="Pfam" id="PF13456"/>
    </source>
</evidence>
<dbReference type="AlphaFoldDB" id="A0A5E4GFN1"/>
<dbReference type="InParanoid" id="A0A5E4GFN1"/>
<evidence type="ECO:0000313" key="5">
    <source>
        <dbReference type="Proteomes" id="UP001054821"/>
    </source>
</evidence>
<dbReference type="SUPFAM" id="SSF53098">
    <property type="entry name" value="Ribonuclease H-like"/>
    <property type="match status" value="1"/>
</dbReference>
<dbReference type="OMA" id="KISYEHF"/>
<dbReference type="InterPro" id="IPR012337">
    <property type="entry name" value="RNaseH-like_sf"/>
</dbReference>
<dbReference type="EMBL" id="CABIKO010000641">
    <property type="protein sequence ID" value="VVA38422.1"/>
    <property type="molecule type" value="Genomic_DNA"/>
</dbReference>
<dbReference type="Gramene" id="VVA38422">
    <property type="protein sequence ID" value="VVA38422"/>
    <property type="gene ID" value="Prudul26B023736"/>
</dbReference>
<proteinExistence type="predicted"/>
<name>A0A5E4GFN1_PRUDU</name>
<dbReference type="InterPro" id="IPR036397">
    <property type="entry name" value="RNaseH_sf"/>
</dbReference>
<reference evidence="2 5" key="3">
    <citation type="journal article" date="2022" name="G3 (Bethesda)">
        <title>Whole-genome sequence and methylome profiling of the almond [Prunus dulcis (Mill.) D.A. Webb] cultivar 'Nonpareil'.</title>
        <authorList>
            <person name="D'Amico-Willman K.M."/>
            <person name="Ouma W.Z."/>
            <person name="Meulia T."/>
            <person name="Sideli G.M."/>
            <person name="Gradziel T.M."/>
            <person name="Fresnedo-Ramirez J."/>
        </authorList>
    </citation>
    <scope>NUCLEOTIDE SEQUENCE [LARGE SCALE GENOMIC DNA]</scope>
    <source>
        <strain evidence="2">Clone GOH B32 T37-40</strain>
    </source>
</reference>
<dbReference type="Gene3D" id="3.30.420.10">
    <property type="entry name" value="Ribonuclease H-like superfamily/Ribonuclease H"/>
    <property type="match status" value="1"/>
</dbReference>
<dbReference type="PANTHER" id="PTHR48475">
    <property type="entry name" value="RIBONUCLEASE H"/>
    <property type="match status" value="1"/>
</dbReference>
<dbReference type="PANTHER" id="PTHR48475:SF1">
    <property type="entry name" value="RNASE H TYPE-1 DOMAIN-CONTAINING PROTEIN"/>
    <property type="match status" value="1"/>
</dbReference>
<organism evidence="3 4">
    <name type="scientific">Prunus dulcis</name>
    <name type="common">Almond</name>
    <name type="synonym">Amygdalus dulcis</name>
    <dbReference type="NCBI Taxonomy" id="3755"/>
    <lineage>
        <taxon>Eukaryota</taxon>
        <taxon>Viridiplantae</taxon>
        <taxon>Streptophyta</taxon>
        <taxon>Embryophyta</taxon>
        <taxon>Tracheophyta</taxon>
        <taxon>Spermatophyta</taxon>
        <taxon>Magnoliopsida</taxon>
        <taxon>eudicotyledons</taxon>
        <taxon>Gunneridae</taxon>
        <taxon>Pentapetalae</taxon>
        <taxon>rosids</taxon>
        <taxon>fabids</taxon>
        <taxon>Rosales</taxon>
        <taxon>Rosaceae</taxon>
        <taxon>Amygdaloideae</taxon>
        <taxon>Amygdaleae</taxon>
        <taxon>Prunus</taxon>
    </lineage>
</organism>
<evidence type="ECO:0000313" key="3">
    <source>
        <dbReference type="EMBL" id="VVA38422.1"/>
    </source>
</evidence>